<evidence type="ECO:0000313" key="6">
    <source>
        <dbReference type="Proteomes" id="UP000501648"/>
    </source>
</evidence>
<dbReference type="Pfam" id="PF14870">
    <property type="entry name" value="PSII_BNR"/>
    <property type="match status" value="1"/>
</dbReference>
<organism evidence="5 6">
    <name type="scientific">Herbaspirillum rubrisubalbicans Os34</name>
    <dbReference type="NCBI Taxonomy" id="1235827"/>
    <lineage>
        <taxon>Bacteria</taxon>
        <taxon>Pseudomonadati</taxon>
        <taxon>Pseudomonadota</taxon>
        <taxon>Betaproteobacteria</taxon>
        <taxon>Burkholderiales</taxon>
        <taxon>Oxalobacteraceae</taxon>
        <taxon>Herbaspirillum</taxon>
    </lineage>
</organism>
<evidence type="ECO:0000259" key="4">
    <source>
        <dbReference type="Pfam" id="PF14870"/>
    </source>
</evidence>
<dbReference type="PANTHER" id="PTHR47199:SF2">
    <property type="entry name" value="PHOTOSYSTEM II STABILITY_ASSEMBLY FACTOR HCF136, CHLOROPLASTIC"/>
    <property type="match status" value="1"/>
</dbReference>
<evidence type="ECO:0000313" key="5">
    <source>
        <dbReference type="EMBL" id="QJQ01277.1"/>
    </source>
</evidence>
<dbReference type="GO" id="GO:0015979">
    <property type="term" value="P:photosynthesis"/>
    <property type="evidence" value="ECO:0007669"/>
    <property type="project" value="UniProtKB-KW"/>
</dbReference>
<accession>A0A6M3ZRR5</accession>
<keyword evidence="3" id="KW-0732">Signal</keyword>
<dbReference type="GO" id="GO:0016787">
    <property type="term" value="F:hydrolase activity"/>
    <property type="evidence" value="ECO:0007669"/>
    <property type="project" value="UniProtKB-KW"/>
</dbReference>
<name>A0A6M3ZRR5_9BURK</name>
<feature type="domain" description="Photosynthesis system II assembly factor Ycf48/Hcf136-like" evidence="4">
    <location>
        <begin position="126"/>
        <end position="261"/>
    </location>
</feature>
<evidence type="ECO:0000256" key="3">
    <source>
        <dbReference type="SAM" id="SignalP"/>
    </source>
</evidence>
<dbReference type="EMBL" id="CP008956">
    <property type="protein sequence ID" value="QJQ01277.1"/>
    <property type="molecule type" value="Genomic_DNA"/>
</dbReference>
<gene>
    <name evidence="5" type="ORF">C798_13830</name>
</gene>
<dbReference type="SUPFAM" id="SSF110296">
    <property type="entry name" value="Oligoxyloglucan reducing end-specific cellobiohydrolase"/>
    <property type="match status" value="1"/>
</dbReference>
<feature type="signal peptide" evidence="3">
    <location>
        <begin position="1"/>
        <end position="28"/>
    </location>
</feature>
<keyword evidence="5" id="KW-0378">Hydrolase</keyword>
<dbReference type="GO" id="GO:0009523">
    <property type="term" value="C:photosystem II"/>
    <property type="evidence" value="ECO:0007669"/>
    <property type="project" value="UniProtKB-KW"/>
</dbReference>
<feature type="chain" id="PRO_5026677632" evidence="3">
    <location>
        <begin position="29"/>
        <end position="335"/>
    </location>
</feature>
<dbReference type="CDD" id="cd15482">
    <property type="entry name" value="Sialidase_non-viral"/>
    <property type="match status" value="1"/>
</dbReference>
<dbReference type="Gene3D" id="2.130.10.10">
    <property type="entry name" value="YVTN repeat-like/Quinoprotein amine dehydrogenase"/>
    <property type="match status" value="2"/>
</dbReference>
<dbReference type="AlphaFoldDB" id="A0A6M3ZRR5"/>
<keyword evidence="2" id="KW-0604">Photosystem II</keyword>
<dbReference type="RefSeq" id="WP_017453506.1">
    <property type="nucleotide sequence ID" value="NZ_CP008956.1"/>
</dbReference>
<protein>
    <submittedName>
        <fullName evidence="5">Glycosyl hydrolase</fullName>
    </submittedName>
</protein>
<sequence length="335" mass="35722">MITKYAKKRLLPLGVALTLGLSAGIALAQQPAPPQQKMALPDVQQAAGMLLAADHAGNRLVAVGEYGAVLLSDDGGQHFRQAGTVPTRVTLTSVSFADERNGWAAGHWGTIIHTTDGGRTWSLQRSDVTTDQPLFSIHFSDASHGVAVGLWSLLLTTEDGGRSWQQVKLPKPPDGGRADRNLMGLFNSGKRLYAVAERGLVLRSDDLGQNWTYLDTGYKGSFWTGLALRDGSLLVAGLRGTIYRSSDGGDHWQAIDSGVKSSITALTQIGQRVIAVGLDGVVLWSDDQGRSFHAAQREDRLTLTAISATGPATAIAFSKQGVVPDVMRLLPKTSD</sequence>
<reference evidence="5 6" key="1">
    <citation type="journal article" date="2012" name="J. Bacteriol.">
        <title>Genome sequence of the pathogenic Herbaspirillum seropedicae strain Os34, isolated from rice roots.</title>
        <authorList>
            <person name="Ye W."/>
            <person name="Ye S."/>
            <person name="Liu J."/>
            <person name="Chang S."/>
            <person name="Chen M."/>
            <person name="Zhu B."/>
            <person name="Guo L."/>
            <person name="An Q."/>
        </authorList>
    </citation>
    <scope>NUCLEOTIDE SEQUENCE [LARGE SCALE GENOMIC DNA]</scope>
    <source>
        <strain evidence="5 6">Os34</strain>
    </source>
</reference>
<evidence type="ECO:0000256" key="2">
    <source>
        <dbReference type="ARBA" id="ARBA00023276"/>
    </source>
</evidence>
<evidence type="ECO:0000256" key="1">
    <source>
        <dbReference type="ARBA" id="ARBA00022531"/>
    </source>
</evidence>
<proteinExistence type="predicted"/>
<keyword evidence="1" id="KW-0602">Photosynthesis</keyword>
<dbReference type="Proteomes" id="UP000501648">
    <property type="component" value="Chromosome"/>
</dbReference>
<dbReference type="InterPro" id="IPR015943">
    <property type="entry name" value="WD40/YVTN_repeat-like_dom_sf"/>
</dbReference>
<dbReference type="PANTHER" id="PTHR47199">
    <property type="entry name" value="PHOTOSYSTEM II STABILITY/ASSEMBLY FACTOR HCF136, CHLOROPLASTIC"/>
    <property type="match status" value="1"/>
</dbReference>
<dbReference type="InterPro" id="IPR028203">
    <property type="entry name" value="PSII_CF48-like_dom"/>
</dbReference>